<dbReference type="AlphaFoldDB" id="A0A4P7SFC9"/>
<dbReference type="RefSeq" id="WP_135974579.1">
    <property type="nucleotide sequence ID" value="NZ_CP039291.1"/>
</dbReference>
<sequence length="173" mass="18583">MSWHSDDTGGRAARRDPWPDDEALARDLAAALGEQPLVGRVTAAADTAFAVHRGLLALREELDTELLLLTLVHDSSTEDRLAAVRDRSGQPPRTLVFQGDGVGVELEVGDRSVEGQLIPAGAGHVTLRRPDGDVADVDTDEVGYFRIDTRPQGPVCLVCTTGVGTCVTEWLSW</sequence>
<keyword evidence="2" id="KW-1185">Reference proteome</keyword>
<reference evidence="1 2" key="1">
    <citation type="submission" date="2019-04" db="EMBL/GenBank/DDBJ databases">
        <title>Isolation and identification of Cellulomonas shaoxiangyii sp. Nov. isolated from feces of the Tibetan antelopes (Pantholops hodgsonii) in the Qinghai-Tibet plateau of China.</title>
        <authorList>
            <person name="Tian Z."/>
        </authorList>
    </citation>
    <scope>NUCLEOTIDE SEQUENCE [LARGE SCALE GENOMIC DNA]</scope>
    <source>
        <strain evidence="1 2">Z28</strain>
    </source>
</reference>
<dbReference type="KEGG" id="celz:E5225_04305"/>
<proteinExistence type="predicted"/>
<organism evidence="1 2">
    <name type="scientific">Cellulomonas shaoxiangyii</name>
    <dbReference type="NCBI Taxonomy" id="2566013"/>
    <lineage>
        <taxon>Bacteria</taxon>
        <taxon>Bacillati</taxon>
        <taxon>Actinomycetota</taxon>
        <taxon>Actinomycetes</taxon>
        <taxon>Micrococcales</taxon>
        <taxon>Cellulomonadaceae</taxon>
        <taxon>Cellulomonas</taxon>
    </lineage>
</organism>
<dbReference type="Proteomes" id="UP000296469">
    <property type="component" value="Chromosome"/>
</dbReference>
<dbReference type="OrthoDB" id="5193241at2"/>
<name>A0A4P7SFC9_9CELL</name>
<dbReference type="EMBL" id="CP039291">
    <property type="protein sequence ID" value="QCB92889.1"/>
    <property type="molecule type" value="Genomic_DNA"/>
</dbReference>
<protein>
    <submittedName>
        <fullName evidence="1">Uncharacterized protein</fullName>
    </submittedName>
</protein>
<gene>
    <name evidence="1" type="ORF">E5225_04305</name>
</gene>
<evidence type="ECO:0000313" key="1">
    <source>
        <dbReference type="EMBL" id="QCB92889.1"/>
    </source>
</evidence>
<evidence type="ECO:0000313" key="2">
    <source>
        <dbReference type="Proteomes" id="UP000296469"/>
    </source>
</evidence>
<accession>A0A4P7SFC9</accession>